<feature type="compositionally biased region" description="Polar residues" evidence="1">
    <location>
        <begin position="26"/>
        <end position="44"/>
    </location>
</feature>
<dbReference type="EMBL" id="WIQZ01000031">
    <property type="protein sequence ID" value="KAF3135782.1"/>
    <property type="molecule type" value="Genomic_DNA"/>
</dbReference>
<protein>
    <submittedName>
        <fullName evidence="2">Uncharacterized protein</fullName>
    </submittedName>
</protein>
<evidence type="ECO:0000313" key="4">
    <source>
        <dbReference type="Proteomes" id="UP000475325"/>
    </source>
</evidence>
<dbReference type="AlphaFoldDB" id="A0A7C8JBC6"/>
<dbReference type="Proteomes" id="UP000480548">
    <property type="component" value="Unassembled WGS sequence"/>
</dbReference>
<accession>A0A7C8JBC6</accession>
<gene>
    <name evidence="2" type="ORF">TWF102_011473</name>
    <name evidence="3" type="ORF">TWF703_005877</name>
</gene>
<name>A0A7C8JBC6_ORBOL</name>
<comment type="caution">
    <text evidence="2">The sequence shown here is derived from an EMBL/GenBank/DDBJ whole genome shotgun (WGS) entry which is preliminary data.</text>
</comment>
<proteinExistence type="predicted"/>
<feature type="region of interest" description="Disordered" evidence="1">
    <location>
        <begin position="1"/>
        <end position="53"/>
    </location>
</feature>
<feature type="compositionally biased region" description="Basic and acidic residues" evidence="1">
    <location>
        <begin position="1"/>
        <end position="25"/>
    </location>
</feature>
<sequence length="141" mass="15633">MLTQKKDHTTEEPQKLTMLENDHTSVVRQTSQTNVQHDTTGSKSAAQPAAPARALETPAYEAVKALCRKHKLHRWLAKHDLGKHFRHRIFVGKKRKGKPNINAGATAATSGQALEVACQRLLAKLDEIDVSSFFGKAAKER</sequence>
<dbReference type="EMBL" id="WIQW01000009">
    <property type="protein sequence ID" value="KAF3107987.1"/>
    <property type="molecule type" value="Genomic_DNA"/>
</dbReference>
<dbReference type="Proteomes" id="UP000475325">
    <property type="component" value="Unassembled WGS sequence"/>
</dbReference>
<reference evidence="4 5" key="1">
    <citation type="submission" date="2019-06" db="EMBL/GenBank/DDBJ databases">
        <authorList>
            <person name="Palmer J.M."/>
        </authorList>
    </citation>
    <scope>NUCLEOTIDE SEQUENCE [LARGE SCALE GENOMIC DNA]</scope>
    <source>
        <strain evidence="2 4">TWF102</strain>
        <strain evidence="3 5">TWF703</strain>
    </source>
</reference>
<organism evidence="2 4">
    <name type="scientific">Orbilia oligospora</name>
    <name type="common">Nematode-trapping fungus</name>
    <name type="synonym">Arthrobotrys oligospora</name>
    <dbReference type="NCBI Taxonomy" id="2813651"/>
    <lineage>
        <taxon>Eukaryota</taxon>
        <taxon>Fungi</taxon>
        <taxon>Dikarya</taxon>
        <taxon>Ascomycota</taxon>
        <taxon>Pezizomycotina</taxon>
        <taxon>Orbiliomycetes</taxon>
        <taxon>Orbiliales</taxon>
        <taxon>Orbiliaceae</taxon>
        <taxon>Orbilia</taxon>
    </lineage>
</organism>
<evidence type="ECO:0000313" key="3">
    <source>
        <dbReference type="EMBL" id="KAF3135782.1"/>
    </source>
</evidence>
<evidence type="ECO:0000313" key="2">
    <source>
        <dbReference type="EMBL" id="KAF3107987.1"/>
    </source>
</evidence>
<evidence type="ECO:0000313" key="5">
    <source>
        <dbReference type="Proteomes" id="UP000480548"/>
    </source>
</evidence>
<evidence type="ECO:0000256" key="1">
    <source>
        <dbReference type="SAM" id="MobiDB-lite"/>
    </source>
</evidence>